<dbReference type="Proteomes" id="UP000095285">
    <property type="component" value="Unassembled WGS sequence"/>
</dbReference>
<proteinExistence type="predicted"/>
<dbReference type="WBParaSite" id="EN70_10782">
    <property type="protein sequence ID" value="EN70_10782"/>
    <property type="gene ID" value="EN70_10782"/>
</dbReference>
<gene>
    <name evidence="2" type="primary">LOAG_13742</name>
</gene>
<evidence type="ECO:0000313" key="1">
    <source>
        <dbReference type="Proteomes" id="UP000095285"/>
    </source>
</evidence>
<reference evidence="1" key="1">
    <citation type="submission" date="2012-04" db="EMBL/GenBank/DDBJ databases">
        <title>The Genome Sequence of Loa loa.</title>
        <authorList>
            <consortium name="The Broad Institute Genome Sequencing Platform"/>
            <consortium name="Broad Institute Genome Sequencing Center for Infectious Disease"/>
            <person name="Nutman T.B."/>
            <person name="Fink D.L."/>
            <person name="Russ C."/>
            <person name="Young S."/>
            <person name="Zeng Q."/>
            <person name="Gargeya S."/>
            <person name="Alvarado L."/>
            <person name="Berlin A."/>
            <person name="Chapman S.B."/>
            <person name="Chen Z."/>
            <person name="Freedman E."/>
            <person name="Gellesch M."/>
            <person name="Goldberg J."/>
            <person name="Griggs A."/>
            <person name="Gujja S."/>
            <person name="Heilman E.R."/>
            <person name="Heiman D."/>
            <person name="Howarth C."/>
            <person name="Mehta T."/>
            <person name="Neiman D."/>
            <person name="Pearson M."/>
            <person name="Roberts A."/>
            <person name="Saif S."/>
            <person name="Shea T."/>
            <person name="Shenoy N."/>
            <person name="Sisk P."/>
            <person name="Stolte C."/>
            <person name="Sykes S."/>
            <person name="White J."/>
            <person name="Yandava C."/>
            <person name="Haas B."/>
            <person name="Henn M.R."/>
            <person name="Nusbaum C."/>
            <person name="Birren B."/>
        </authorList>
    </citation>
    <scope>NUCLEOTIDE SEQUENCE [LARGE SCALE GENOMIC DNA]</scope>
</reference>
<dbReference type="AlphaFoldDB" id="A0A1I7V7N8"/>
<reference evidence="2" key="2">
    <citation type="submission" date="2016-11" db="UniProtKB">
        <authorList>
            <consortium name="WormBaseParasite"/>
        </authorList>
    </citation>
    <scope>IDENTIFICATION</scope>
</reference>
<protein>
    <submittedName>
        <fullName evidence="2">Uncharacterized protein</fullName>
    </submittedName>
</protein>
<keyword evidence="1" id="KW-1185">Reference proteome</keyword>
<evidence type="ECO:0000313" key="2">
    <source>
        <dbReference type="WBParaSite" id="EN70_10782"/>
    </source>
</evidence>
<name>A0A1I7V7N8_LOALO</name>
<sequence>MLTILSSMLTLKDVTIGVTGVKLSDVNIFDVNNVIGDVKTVEDTTIGLVEDAYHLSDLIDHLNFDRQCDGFVCLPKQISTAHFLLLDLE</sequence>
<organism evidence="1 2">
    <name type="scientific">Loa loa</name>
    <name type="common">Eye worm</name>
    <name type="synonym">Filaria loa</name>
    <dbReference type="NCBI Taxonomy" id="7209"/>
    <lineage>
        <taxon>Eukaryota</taxon>
        <taxon>Metazoa</taxon>
        <taxon>Ecdysozoa</taxon>
        <taxon>Nematoda</taxon>
        <taxon>Chromadorea</taxon>
        <taxon>Rhabditida</taxon>
        <taxon>Spirurina</taxon>
        <taxon>Spiruromorpha</taxon>
        <taxon>Filarioidea</taxon>
        <taxon>Onchocercidae</taxon>
        <taxon>Loa</taxon>
    </lineage>
</organism>
<accession>A0A1I7V7N8</accession>